<dbReference type="PRINTS" id="PR00340">
    <property type="entry name" value="PIIGLNB"/>
</dbReference>
<name>A0A1G9ZC27_9FIRM</name>
<dbReference type="OrthoDB" id="9802729at2"/>
<dbReference type="PROSITE" id="PS00638">
    <property type="entry name" value="PII_GLNB_CTER"/>
    <property type="match status" value="1"/>
</dbReference>
<dbReference type="STRING" id="349095.SAMN05660299_02282"/>
<sequence length="141" mass="15791">MKELLKVVIITRAEKLTDLKEAMDELRVPGMTVTQVYGCGVSRGYTEFYRDTQISLNLLPKIKVEIIVGDVPVRKIMEAARKACYTGHIGDGKIFVESVLNVMRIRTGEEGLAALIDTDGEVDLVDDIISDKYIYHITDDI</sequence>
<dbReference type="Gene3D" id="3.30.70.120">
    <property type="match status" value="1"/>
</dbReference>
<dbReference type="InterPro" id="IPR011322">
    <property type="entry name" value="N-reg_PII-like_a/b"/>
</dbReference>
<protein>
    <submittedName>
        <fullName evidence="2">Nitrogen regulatory protein P-II family</fullName>
    </submittedName>
</protein>
<keyword evidence="3" id="KW-1185">Reference proteome</keyword>
<dbReference type="GO" id="GO:0030234">
    <property type="term" value="F:enzyme regulator activity"/>
    <property type="evidence" value="ECO:0007669"/>
    <property type="project" value="InterPro"/>
</dbReference>
<dbReference type="AlphaFoldDB" id="A0A1G9ZC27"/>
<dbReference type="PANTHER" id="PTHR30115">
    <property type="entry name" value="NITROGEN REGULATORY PROTEIN P-II"/>
    <property type="match status" value="1"/>
</dbReference>
<dbReference type="RefSeq" id="WP_091652022.1">
    <property type="nucleotide sequence ID" value="NZ_FNHQ01000029.1"/>
</dbReference>
<dbReference type="PANTHER" id="PTHR30115:SF11">
    <property type="entry name" value="NITROGEN REGULATORY PROTEIN P-II HOMOLOG"/>
    <property type="match status" value="1"/>
</dbReference>
<dbReference type="PROSITE" id="PS51343">
    <property type="entry name" value="PII_GLNB_DOM"/>
    <property type="match status" value="1"/>
</dbReference>
<evidence type="ECO:0000256" key="1">
    <source>
        <dbReference type="RuleBase" id="RU003936"/>
    </source>
</evidence>
<dbReference type="InterPro" id="IPR017918">
    <property type="entry name" value="N-reg_PII_CS"/>
</dbReference>
<dbReference type="InterPro" id="IPR015867">
    <property type="entry name" value="N-reg_PII/ATP_PRibTrfase_C"/>
</dbReference>
<dbReference type="EMBL" id="FNHQ01000029">
    <property type="protein sequence ID" value="SDN18725.1"/>
    <property type="molecule type" value="Genomic_DNA"/>
</dbReference>
<organism evidence="2 3">
    <name type="scientific">Megasphaera paucivorans</name>
    <dbReference type="NCBI Taxonomy" id="349095"/>
    <lineage>
        <taxon>Bacteria</taxon>
        <taxon>Bacillati</taxon>
        <taxon>Bacillota</taxon>
        <taxon>Negativicutes</taxon>
        <taxon>Veillonellales</taxon>
        <taxon>Veillonellaceae</taxon>
        <taxon>Megasphaera</taxon>
    </lineage>
</organism>
<dbReference type="GO" id="GO:0005524">
    <property type="term" value="F:ATP binding"/>
    <property type="evidence" value="ECO:0007669"/>
    <property type="project" value="TreeGrafter"/>
</dbReference>
<evidence type="ECO:0000313" key="3">
    <source>
        <dbReference type="Proteomes" id="UP000199309"/>
    </source>
</evidence>
<dbReference type="Proteomes" id="UP000199309">
    <property type="component" value="Unassembled WGS sequence"/>
</dbReference>
<comment type="similarity">
    <text evidence="1">Belongs to the P(II) protein family.</text>
</comment>
<accession>A0A1G9ZC27</accession>
<dbReference type="GO" id="GO:0005829">
    <property type="term" value="C:cytosol"/>
    <property type="evidence" value="ECO:0007669"/>
    <property type="project" value="TreeGrafter"/>
</dbReference>
<proteinExistence type="inferred from homology"/>
<dbReference type="SUPFAM" id="SSF54913">
    <property type="entry name" value="GlnB-like"/>
    <property type="match status" value="1"/>
</dbReference>
<dbReference type="Pfam" id="PF00543">
    <property type="entry name" value="P-II"/>
    <property type="match status" value="1"/>
</dbReference>
<gene>
    <name evidence="2" type="ORF">SAMN05660299_02282</name>
</gene>
<dbReference type="GO" id="GO:0006808">
    <property type="term" value="P:regulation of nitrogen utilization"/>
    <property type="evidence" value="ECO:0007669"/>
    <property type="project" value="InterPro"/>
</dbReference>
<dbReference type="InterPro" id="IPR002187">
    <property type="entry name" value="N-reg_PII"/>
</dbReference>
<evidence type="ECO:0000313" key="2">
    <source>
        <dbReference type="EMBL" id="SDN18725.1"/>
    </source>
</evidence>
<dbReference type="SMART" id="SM00938">
    <property type="entry name" value="P-II"/>
    <property type="match status" value="1"/>
</dbReference>
<reference evidence="2 3" key="1">
    <citation type="submission" date="2016-10" db="EMBL/GenBank/DDBJ databases">
        <authorList>
            <person name="de Groot N.N."/>
        </authorList>
    </citation>
    <scope>NUCLEOTIDE SEQUENCE [LARGE SCALE GENOMIC DNA]</scope>
    <source>
        <strain evidence="2 3">DSM 16981</strain>
    </source>
</reference>